<keyword evidence="3" id="KW-1185">Reference proteome</keyword>
<gene>
    <name evidence="2" type="ORF">BE221DRAFT_191905</name>
    <name evidence="1" type="ORF">OT_ostta11g03140</name>
</gene>
<accession>Q00YH0</accession>
<evidence type="ECO:0000313" key="3">
    <source>
        <dbReference type="Proteomes" id="UP000009170"/>
    </source>
</evidence>
<accession>A0A454XVI0</accession>
<dbReference type="GeneID" id="9835786"/>
<accession>A0A1Y5IED8</accession>
<dbReference type="KEGG" id="ota:OT_ostta11g03140"/>
<dbReference type="EMBL" id="KZ155783">
    <property type="protein sequence ID" value="OUS46433.1"/>
    <property type="molecule type" value="Genomic_DNA"/>
</dbReference>
<evidence type="ECO:0000313" key="2">
    <source>
        <dbReference type="EMBL" id="OUS46433.1"/>
    </source>
</evidence>
<dbReference type="Proteomes" id="UP000195557">
    <property type="component" value="Unassembled WGS sequence"/>
</dbReference>
<reference evidence="1" key="2">
    <citation type="journal article" date="2014" name="BMC Genomics">
        <title>An improved genome of the model marine alga Ostreococcus tauri unfolds by assessing Illumina de novo assemblies.</title>
        <authorList>
            <person name="Blanc-Mathieu R."/>
            <person name="Verhelst B."/>
            <person name="Derelle E."/>
            <person name="Rombauts S."/>
            <person name="Bouget F.Y."/>
            <person name="Carre I."/>
            <person name="Chateau A."/>
            <person name="Eyre-Walker A."/>
            <person name="Grimsley N."/>
            <person name="Moreau H."/>
            <person name="Piegu B."/>
            <person name="Rivals E."/>
            <person name="Schackwitz W."/>
            <person name="Van de Peer Y."/>
            <person name="Piganeau G."/>
        </authorList>
    </citation>
    <scope>NUCLEOTIDE SEQUENCE</scope>
    <source>
        <strain evidence="1">RCC4221</strain>
    </source>
</reference>
<protein>
    <submittedName>
        <fullName evidence="1">Unnamed product</fullName>
    </submittedName>
</protein>
<organism evidence="1 3">
    <name type="scientific">Ostreococcus tauri</name>
    <name type="common">Marine green alga</name>
    <dbReference type="NCBI Taxonomy" id="70448"/>
    <lineage>
        <taxon>Eukaryota</taxon>
        <taxon>Viridiplantae</taxon>
        <taxon>Chlorophyta</taxon>
        <taxon>Mamiellophyceae</taxon>
        <taxon>Mamiellales</taxon>
        <taxon>Bathycoccaceae</taxon>
        <taxon>Ostreococcus</taxon>
    </lineage>
</organism>
<reference evidence="2" key="3">
    <citation type="submission" date="2017-04" db="EMBL/GenBank/DDBJ databases">
        <title>Population genomics of picophytoplankton unveils novel chromosome hypervariability.</title>
        <authorList>
            <consortium name="DOE Joint Genome Institute"/>
            <person name="Blanc-Mathieu R."/>
            <person name="Krasovec M."/>
            <person name="Hebrard M."/>
            <person name="Yau S."/>
            <person name="Desgranges E."/>
            <person name="Martin J."/>
            <person name="Schackwitz W."/>
            <person name="Kuo A."/>
            <person name="Salin G."/>
            <person name="Donnadieu C."/>
            <person name="Desdevises Y."/>
            <person name="Sanchez-Ferandin S."/>
            <person name="Moreau H."/>
            <person name="Rivals E."/>
            <person name="Grigoriev I.V."/>
            <person name="Grimsley N."/>
            <person name="Eyre-Walker A."/>
            <person name="Piganeau G."/>
        </authorList>
    </citation>
    <scope>NUCLEOTIDE SEQUENCE [LARGE SCALE GENOMIC DNA]</scope>
    <source>
        <strain evidence="2">RCC 1115</strain>
    </source>
</reference>
<dbReference type="RefSeq" id="XP_003082136.1">
    <property type="nucleotide sequence ID" value="XM_003082088.1"/>
</dbReference>
<name>Q00YH0_OSTTA</name>
<dbReference type="OMA" id="DFRRQNM"/>
<dbReference type="OrthoDB" id="10368890at2759"/>
<sequence length="102" mass="11319">MSEFAPPSYTGDPTMGRCSEDYFKLGFWGLQIALGAHALGFTKVARLAPGVSGDTALALSEEAANARRQRKGLPRKHHTEFGDRVGKTYQTRALDFRRQNMM</sequence>
<evidence type="ECO:0000313" key="1">
    <source>
        <dbReference type="EMBL" id="CAL55939.1"/>
    </source>
</evidence>
<dbReference type="InParanoid" id="Q00YH0"/>
<dbReference type="Proteomes" id="UP000009170">
    <property type="component" value="Unassembled WGS sequence"/>
</dbReference>
<reference evidence="1 3" key="1">
    <citation type="journal article" date="2006" name="Proc. Natl. Acad. Sci. U.S.A.">
        <title>Genome analysis of the smallest free-living eukaryote Ostreococcus tauri unveils many unique features.</title>
        <authorList>
            <person name="Derelle E."/>
            <person name="Ferraz C."/>
            <person name="Rombauts S."/>
            <person name="Rouze P."/>
            <person name="Worden A.Z."/>
            <person name="Robbens S."/>
            <person name="Partensky F."/>
            <person name="Degroeve S."/>
            <person name="Echeynie S."/>
            <person name="Cooke R."/>
            <person name="Saeys Y."/>
            <person name="Wuyts J."/>
            <person name="Jabbari K."/>
            <person name="Bowler C."/>
            <person name="Panaud O."/>
            <person name="Piegu B."/>
            <person name="Ball S.G."/>
            <person name="Ral J.-P."/>
            <person name="Bouget F.-Y."/>
            <person name="Piganeau G."/>
            <person name="De Baets B."/>
            <person name="Picard A."/>
            <person name="Delseny M."/>
            <person name="Demaille J."/>
            <person name="Van de Peer Y."/>
            <person name="Moreau H."/>
        </authorList>
    </citation>
    <scope>NUCLEOTIDE SEQUENCE [LARGE SCALE GENOMIC DNA]</scope>
    <source>
        <strain evidence="1 3">OTTH0595</strain>
    </source>
</reference>
<dbReference type="EMBL" id="CAID01000011">
    <property type="protein sequence ID" value="CAL55939.1"/>
    <property type="molecule type" value="Genomic_DNA"/>
</dbReference>
<proteinExistence type="predicted"/>
<dbReference type="AlphaFoldDB" id="Q00YH0"/>